<dbReference type="AlphaFoldDB" id="A0A087BRN3"/>
<reference evidence="2 3" key="1">
    <citation type="submission" date="2014-03" db="EMBL/GenBank/DDBJ databases">
        <title>Genomics of Bifidobacteria.</title>
        <authorList>
            <person name="Ventura M."/>
            <person name="Milani C."/>
            <person name="Lugli G.A."/>
        </authorList>
    </citation>
    <scope>NUCLEOTIDE SEQUENCE [LARGE SCALE GENOMIC DNA]</scope>
    <source>
        <strain evidence="2 3">LMG 21814</strain>
    </source>
</reference>
<keyword evidence="1" id="KW-1133">Transmembrane helix</keyword>
<comment type="caution">
    <text evidence="2">The sequence shown here is derived from an EMBL/GenBank/DDBJ whole genome shotgun (WGS) entry which is preliminary data.</text>
</comment>
<keyword evidence="1" id="KW-0472">Membrane</keyword>
<dbReference type="Proteomes" id="UP000029024">
    <property type="component" value="Unassembled WGS sequence"/>
</dbReference>
<organism evidence="2 3">
    <name type="scientific">Bifidobacterium longum subsp. suis</name>
    <dbReference type="NCBI Taxonomy" id="1695"/>
    <lineage>
        <taxon>Bacteria</taxon>
        <taxon>Bacillati</taxon>
        <taxon>Actinomycetota</taxon>
        <taxon>Actinomycetes</taxon>
        <taxon>Bifidobacteriales</taxon>
        <taxon>Bifidobacteriaceae</taxon>
        <taxon>Bifidobacterium</taxon>
    </lineage>
</organism>
<evidence type="ECO:0000313" key="3">
    <source>
        <dbReference type="Proteomes" id="UP000029024"/>
    </source>
</evidence>
<evidence type="ECO:0000256" key="1">
    <source>
        <dbReference type="SAM" id="Phobius"/>
    </source>
</evidence>
<sequence length="86" mass="9680">MSMKFAPLIDPAVRKPAPKPVRVDLRKVFAIGTGLWIVALIVVLILLAVGYSVMPLVIMCVAGVIIGLLLLIWEYFDRWDYRRLGQ</sequence>
<name>A0A087BRN3_BIFLN</name>
<keyword evidence="1" id="KW-0812">Transmembrane</keyword>
<accession>A0A087BRN3</accession>
<feature type="transmembrane region" description="Helical" evidence="1">
    <location>
        <begin position="28"/>
        <end position="50"/>
    </location>
</feature>
<gene>
    <name evidence="2" type="ORF">BLSS_0371</name>
</gene>
<evidence type="ECO:0008006" key="4">
    <source>
        <dbReference type="Google" id="ProtNLM"/>
    </source>
</evidence>
<protein>
    <recommendedName>
        <fullName evidence="4">DUF2530 domain-containing protein</fullName>
    </recommendedName>
</protein>
<evidence type="ECO:0000313" key="2">
    <source>
        <dbReference type="EMBL" id="KFI73683.1"/>
    </source>
</evidence>
<feature type="transmembrane region" description="Helical" evidence="1">
    <location>
        <begin position="56"/>
        <end position="76"/>
    </location>
</feature>
<proteinExistence type="predicted"/>
<dbReference type="EMBL" id="JGZA01000001">
    <property type="protein sequence ID" value="KFI73683.1"/>
    <property type="molecule type" value="Genomic_DNA"/>
</dbReference>